<dbReference type="GO" id="GO:0016567">
    <property type="term" value="P:protein ubiquitination"/>
    <property type="evidence" value="ECO:0007669"/>
    <property type="project" value="TreeGrafter"/>
</dbReference>
<feature type="region of interest" description="Disordered" evidence="9">
    <location>
        <begin position="23"/>
        <end position="44"/>
    </location>
</feature>
<dbReference type="AlphaFoldDB" id="A0A6J1K8F1"/>
<dbReference type="EC" id="2.3.2.27" evidence="2"/>
<evidence type="ECO:0000259" key="10">
    <source>
        <dbReference type="PROSITE" id="PS50089"/>
    </source>
</evidence>
<name>A0A6J1K8F1_CUCMA</name>
<dbReference type="PANTHER" id="PTHR15710">
    <property type="entry name" value="E3 UBIQUITIN-PROTEIN LIGASE PRAJA"/>
    <property type="match status" value="1"/>
</dbReference>
<proteinExistence type="predicted"/>
<accession>A0A6J1K8F1</accession>
<gene>
    <name evidence="12" type="primary">LOC111492631</name>
</gene>
<organism evidence="11 12">
    <name type="scientific">Cucurbita maxima</name>
    <name type="common">Pumpkin</name>
    <name type="synonym">Winter squash</name>
    <dbReference type="NCBI Taxonomy" id="3661"/>
    <lineage>
        <taxon>Eukaryota</taxon>
        <taxon>Viridiplantae</taxon>
        <taxon>Streptophyta</taxon>
        <taxon>Embryophyta</taxon>
        <taxon>Tracheophyta</taxon>
        <taxon>Spermatophyta</taxon>
        <taxon>Magnoliopsida</taxon>
        <taxon>eudicotyledons</taxon>
        <taxon>Gunneridae</taxon>
        <taxon>Pentapetalae</taxon>
        <taxon>rosids</taxon>
        <taxon>fabids</taxon>
        <taxon>Cucurbitales</taxon>
        <taxon>Cucurbitaceae</taxon>
        <taxon>Cucurbiteae</taxon>
        <taxon>Cucurbita</taxon>
    </lineage>
</organism>
<evidence type="ECO:0000256" key="7">
    <source>
        <dbReference type="ARBA" id="ARBA00022833"/>
    </source>
</evidence>
<dbReference type="FunFam" id="3.30.40.10:FF:000127">
    <property type="entry name" value="E3 ubiquitin-protein ligase RNF181"/>
    <property type="match status" value="1"/>
</dbReference>
<dbReference type="SMART" id="SM00184">
    <property type="entry name" value="RING"/>
    <property type="match status" value="1"/>
</dbReference>
<dbReference type="InterPro" id="IPR013083">
    <property type="entry name" value="Znf_RING/FYVE/PHD"/>
</dbReference>
<dbReference type="RefSeq" id="XP_022997776.1">
    <property type="nucleotide sequence ID" value="XM_023142008.1"/>
</dbReference>
<keyword evidence="11" id="KW-1185">Reference proteome</keyword>
<evidence type="ECO:0000256" key="6">
    <source>
        <dbReference type="ARBA" id="ARBA00022786"/>
    </source>
</evidence>
<keyword evidence="6" id="KW-0833">Ubl conjugation pathway</keyword>
<dbReference type="KEGG" id="cmax:111492631"/>
<reference evidence="12" key="1">
    <citation type="submission" date="2025-08" db="UniProtKB">
        <authorList>
            <consortium name="RefSeq"/>
        </authorList>
    </citation>
    <scope>IDENTIFICATION</scope>
    <source>
        <tissue evidence="12">Young leaves</tissue>
    </source>
</reference>
<dbReference type="Proteomes" id="UP000504608">
    <property type="component" value="Unplaced"/>
</dbReference>
<protein>
    <recommendedName>
        <fullName evidence="2">RING-type E3 ubiquitin transferase</fullName>
        <ecNumber evidence="2">2.3.2.27</ecNumber>
    </recommendedName>
</protein>
<dbReference type="PROSITE" id="PS50089">
    <property type="entry name" value="ZF_RING_2"/>
    <property type="match status" value="1"/>
</dbReference>
<dbReference type="CDD" id="cd16454">
    <property type="entry name" value="RING-H2_PA-TM-RING"/>
    <property type="match status" value="1"/>
</dbReference>
<dbReference type="GO" id="GO:0061630">
    <property type="term" value="F:ubiquitin protein ligase activity"/>
    <property type="evidence" value="ECO:0007669"/>
    <property type="project" value="UniProtKB-EC"/>
</dbReference>
<dbReference type="GO" id="GO:0008270">
    <property type="term" value="F:zinc ion binding"/>
    <property type="evidence" value="ECO:0007669"/>
    <property type="project" value="UniProtKB-KW"/>
</dbReference>
<sequence>MKRQFMYSLSNKLQTPIIHYPSLLQSPNPEQPPIPTSMASDSNSPEISSVFDTFIGNRDLSLFMPFLFGFSTADPLQQSQNPADPDRQNANRSDRIFLVNPFTQSMVVIEGRSSLEALMRDLGGKDGQPPASRASIEALPTVQIMAEELGCECVICLDEWEIGAVAKELPCGHKFHPDCIEKWLGVHGNCPLCRCKLPDDVDRKNNEGRRAREIWVGFSFNNDRRSEGSNGVSSDHGA</sequence>
<keyword evidence="7" id="KW-0862">Zinc</keyword>
<dbReference type="Pfam" id="PF13639">
    <property type="entry name" value="zf-RING_2"/>
    <property type="match status" value="1"/>
</dbReference>
<keyword evidence="5 8" id="KW-0863">Zinc-finger</keyword>
<dbReference type="OrthoDB" id="8062037at2759"/>
<comment type="catalytic activity">
    <reaction evidence="1">
        <text>S-ubiquitinyl-[E2 ubiquitin-conjugating enzyme]-L-cysteine + [acceptor protein]-L-lysine = [E2 ubiquitin-conjugating enzyme]-L-cysteine + N(6)-ubiquitinyl-[acceptor protein]-L-lysine.</text>
        <dbReference type="EC" id="2.3.2.27"/>
    </reaction>
</comment>
<evidence type="ECO:0000256" key="8">
    <source>
        <dbReference type="PROSITE-ProRule" id="PRU00175"/>
    </source>
</evidence>
<evidence type="ECO:0000256" key="5">
    <source>
        <dbReference type="ARBA" id="ARBA00022771"/>
    </source>
</evidence>
<dbReference type="SUPFAM" id="SSF57850">
    <property type="entry name" value="RING/U-box"/>
    <property type="match status" value="1"/>
</dbReference>
<evidence type="ECO:0000256" key="9">
    <source>
        <dbReference type="SAM" id="MobiDB-lite"/>
    </source>
</evidence>
<dbReference type="Gene3D" id="3.30.40.10">
    <property type="entry name" value="Zinc/RING finger domain, C3HC4 (zinc finger)"/>
    <property type="match status" value="1"/>
</dbReference>
<evidence type="ECO:0000313" key="11">
    <source>
        <dbReference type="Proteomes" id="UP000504608"/>
    </source>
</evidence>
<keyword evidence="4" id="KW-0479">Metal-binding</keyword>
<evidence type="ECO:0000256" key="1">
    <source>
        <dbReference type="ARBA" id="ARBA00000900"/>
    </source>
</evidence>
<evidence type="ECO:0000256" key="4">
    <source>
        <dbReference type="ARBA" id="ARBA00022723"/>
    </source>
</evidence>
<dbReference type="GeneID" id="111492631"/>
<dbReference type="GO" id="GO:0005737">
    <property type="term" value="C:cytoplasm"/>
    <property type="evidence" value="ECO:0007669"/>
    <property type="project" value="TreeGrafter"/>
</dbReference>
<evidence type="ECO:0000313" key="12">
    <source>
        <dbReference type="RefSeq" id="XP_022997776.1"/>
    </source>
</evidence>
<keyword evidence="3" id="KW-0808">Transferase</keyword>
<dbReference type="PANTHER" id="PTHR15710:SF132">
    <property type="entry name" value="E3 UBIQUITIN-PROTEIN LIGASE MPSR1"/>
    <property type="match status" value="1"/>
</dbReference>
<dbReference type="InterPro" id="IPR001841">
    <property type="entry name" value="Znf_RING"/>
</dbReference>
<evidence type="ECO:0000256" key="3">
    <source>
        <dbReference type="ARBA" id="ARBA00022679"/>
    </source>
</evidence>
<feature type="domain" description="RING-type" evidence="10">
    <location>
        <begin position="153"/>
        <end position="194"/>
    </location>
</feature>
<evidence type="ECO:0000256" key="2">
    <source>
        <dbReference type="ARBA" id="ARBA00012483"/>
    </source>
</evidence>